<dbReference type="AlphaFoldDB" id="A0A9W5VU73"/>
<evidence type="ECO:0000313" key="1">
    <source>
        <dbReference type="EMBL" id="EOQ17206.1"/>
    </source>
</evidence>
<protein>
    <submittedName>
        <fullName evidence="1">Uncharacterized protein</fullName>
    </submittedName>
</protein>
<evidence type="ECO:0000313" key="2">
    <source>
        <dbReference type="Proteomes" id="UP000014028"/>
    </source>
</evidence>
<organism evidence="1 2">
    <name type="scientific">Bacillus cereus VD184</name>
    <dbReference type="NCBI Taxonomy" id="1053242"/>
    <lineage>
        <taxon>Bacteria</taxon>
        <taxon>Bacillati</taxon>
        <taxon>Bacillota</taxon>
        <taxon>Bacilli</taxon>
        <taxon>Bacillales</taxon>
        <taxon>Bacillaceae</taxon>
        <taxon>Bacillus</taxon>
        <taxon>Bacillus cereus group</taxon>
    </lineage>
</organism>
<name>A0A9W5VU73_BACCE</name>
<dbReference type="Proteomes" id="UP000014028">
    <property type="component" value="Unassembled WGS sequence"/>
</dbReference>
<reference evidence="1 2" key="1">
    <citation type="submission" date="2012-12" db="EMBL/GenBank/DDBJ databases">
        <title>The Genome Sequence of Bacillus cereus VD184.</title>
        <authorList>
            <consortium name="The Broad Institute Genome Sequencing Platform"/>
            <consortium name="The Broad Institute Genome Sequencing Center for Infectious Disease"/>
            <person name="Feldgarden M."/>
            <person name="Van der Auwera G.A."/>
            <person name="Mahillon J."/>
            <person name="Duprez V."/>
            <person name="Timmery S."/>
            <person name="Mattelet C."/>
            <person name="Dierick K."/>
            <person name="Sun M."/>
            <person name="Yu Z."/>
            <person name="Zhu L."/>
            <person name="Hu X."/>
            <person name="Shank E.B."/>
            <person name="Swiecicka I."/>
            <person name="Hansen B.M."/>
            <person name="Andrup L."/>
            <person name="Walker B."/>
            <person name="Young S.K."/>
            <person name="Zeng Q."/>
            <person name="Gargeya S."/>
            <person name="Fitzgerald M."/>
            <person name="Haas B."/>
            <person name="Abouelleil A."/>
            <person name="Alvarado L."/>
            <person name="Arachchi H.M."/>
            <person name="Berlin A.M."/>
            <person name="Chapman S.B."/>
            <person name="Dewar J."/>
            <person name="Goldberg J."/>
            <person name="Griggs A."/>
            <person name="Gujja S."/>
            <person name="Hansen M."/>
            <person name="Howarth C."/>
            <person name="Imamovic A."/>
            <person name="Larimer J."/>
            <person name="McCowan C."/>
            <person name="Murphy C."/>
            <person name="Neiman D."/>
            <person name="Pearson M."/>
            <person name="Priest M."/>
            <person name="Roberts A."/>
            <person name="Saif S."/>
            <person name="Shea T."/>
            <person name="Sisk P."/>
            <person name="Sykes S."/>
            <person name="Wortman J."/>
            <person name="Nusbaum C."/>
            <person name="Birren B."/>
        </authorList>
    </citation>
    <scope>NUCLEOTIDE SEQUENCE [LARGE SCALE GENOMIC DNA]</scope>
    <source>
        <strain evidence="1 2">VD184</strain>
    </source>
</reference>
<dbReference type="EMBL" id="AHFK01000030">
    <property type="protein sequence ID" value="EOQ17206.1"/>
    <property type="molecule type" value="Genomic_DNA"/>
</dbReference>
<gene>
    <name evidence="1" type="ORF">IKC_01944</name>
</gene>
<comment type="caution">
    <text evidence="1">The sequence shown here is derived from an EMBL/GenBank/DDBJ whole genome shotgun (WGS) entry which is preliminary data.</text>
</comment>
<sequence>MEITDTQGNIMAEWDKYAKMNTVGVFKLGASRYRYEYRGNCS</sequence>
<proteinExistence type="predicted"/>
<accession>A0A9W5VU73</accession>